<gene>
    <name evidence="2" type="ORF">JW613_31330</name>
</gene>
<comment type="caution">
    <text evidence="2">The sequence shown here is derived from an EMBL/GenBank/DDBJ whole genome shotgun (WGS) entry which is preliminary data.</text>
</comment>
<dbReference type="Proteomes" id="UP000721954">
    <property type="component" value="Unassembled WGS sequence"/>
</dbReference>
<protein>
    <submittedName>
        <fullName evidence="2">DUF397 domain-containing protein</fullName>
    </submittedName>
</protein>
<reference evidence="2 3" key="1">
    <citation type="submission" date="2021-02" db="EMBL/GenBank/DDBJ databases">
        <title>Streptomyces spirodelae sp. nov., isolated from duckweed.</title>
        <authorList>
            <person name="Saimee Y."/>
            <person name="Duangmal K."/>
        </authorList>
    </citation>
    <scope>NUCLEOTIDE SEQUENCE [LARGE SCALE GENOMIC DNA]</scope>
    <source>
        <strain evidence="2 3">DSM 42105</strain>
    </source>
</reference>
<sequence length="78" mass="8688">MSDIPVLLSGSKRGNRSAVAVPALRTSSYSDDRDECVEVATNLPRTVPVRDTKQRLDADRPTLVFGYEAWARFVGHIR</sequence>
<keyword evidence="3" id="KW-1185">Reference proteome</keyword>
<dbReference type="InterPro" id="IPR007278">
    <property type="entry name" value="DUF397"/>
</dbReference>
<name>A0ABS3Y5G6_9ACTN</name>
<evidence type="ECO:0000259" key="1">
    <source>
        <dbReference type="Pfam" id="PF04149"/>
    </source>
</evidence>
<organism evidence="2 3">
    <name type="scientific">Streptomyces smyrnaeus</name>
    <dbReference type="NCBI Taxonomy" id="1387713"/>
    <lineage>
        <taxon>Bacteria</taxon>
        <taxon>Bacillati</taxon>
        <taxon>Actinomycetota</taxon>
        <taxon>Actinomycetes</taxon>
        <taxon>Kitasatosporales</taxon>
        <taxon>Streptomycetaceae</taxon>
        <taxon>Streptomyces</taxon>
    </lineage>
</organism>
<feature type="domain" description="DUF397" evidence="1">
    <location>
        <begin position="25"/>
        <end position="78"/>
    </location>
</feature>
<proteinExistence type="predicted"/>
<evidence type="ECO:0000313" key="3">
    <source>
        <dbReference type="Proteomes" id="UP000721954"/>
    </source>
</evidence>
<accession>A0ABS3Y5G6</accession>
<evidence type="ECO:0000313" key="2">
    <source>
        <dbReference type="EMBL" id="MBO8202733.1"/>
    </source>
</evidence>
<dbReference type="Pfam" id="PF04149">
    <property type="entry name" value="DUF397"/>
    <property type="match status" value="1"/>
</dbReference>
<dbReference type="EMBL" id="JAFFZM010000028">
    <property type="protein sequence ID" value="MBO8202733.1"/>
    <property type="molecule type" value="Genomic_DNA"/>
</dbReference>